<evidence type="ECO:0000313" key="1">
    <source>
        <dbReference type="EMBL" id="QRC90043.1"/>
    </source>
</evidence>
<organism evidence="1 2">
    <name type="scientific">Phaeosphaeria nodorum (strain SN15 / ATCC MYA-4574 / FGSC 10173)</name>
    <name type="common">Glume blotch fungus</name>
    <name type="synonym">Parastagonospora nodorum</name>
    <dbReference type="NCBI Taxonomy" id="321614"/>
    <lineage>
        <taxon>Eukaryota</taxon>
        <taxon>Fungi</taxon>
        <taxon>Dikarya</taxon>
        <taxon>Ascomycota</taxon>
        <taxon>Pezizomycotina</taxon>
        <taxon>Dothideomycetes</taxon>
        <taxon>Pleosporomycetidae</taxon>
        <taxon>Pleosporales</taxon>
        <taxon>Pleosporineae</taxon>
        <taxon>Phaeosphaeriaceae</taxon>
        <taxon>Parastagonospora</taxon>
    </lineage>
</organism>
<keyword evidence="2" id="KW-1185">Reference proteome</keyword>
<accession>A0A7U2HTB0</accession>
<reference evidence="2" key="1">
    <citation type="journal article" date="2021" name="BMC Genomics">
        <title>Chromosome-level genome assembly and manually-curated proteome of model necrotroph Parastagonospora nodorum Sn15 reveals a genome-wide trove of candidate effector homologs, and redundancy of virulence-related functions within an accessory chromosome.</title>
        <authorList>
            <person name="Bertazzoni S."/>
            <person name="Jones D.A.B."/>
            <person name="Phan H.T."/>
            <person name="Tan K.-C."/>
            <person name="Hane J.K."/>
        </authorList>
    </citation>
    <scope>NUCLEOTIDE SEQUENCE [LARGE SCALE GENOMIC DNA]</scope>
    <source>
        <strain evidence="2">SN15 / ATCC MYA-4574 / FGSC 10173)</strain>
    </source>
</reference>
<protein>
    <submittedName>
        <fullName evidence="1">Uncharacterized protein</fullName>
    </submittedName>
</protein>
<evidence type="ECO:0000313" key="2">
    <source>
        <dbReference type="Proteomes" id="UP000663193"/>
    </source>
</evidence>
<dbReference type="AlphaFoldDB" id="A0A7U2HTB0"/>
<dbReference type="OrthoDB" id="10507023at2759"/>
<dbReference type="VEuPathDB" id="FungiDB:JI435_094690"/>
<dbReference type="EMBL" id="CP069023">
    <property type="protein sequence ID" value="QRC90043.1"/>
    <property type="molecule type" value="Genomic_DNA"/>
</dbReference>
<gene>
    <name evidence="1" type="ORF">JI435_094690</name>
</gene>
<name>A0A7U2HTB0_PHANO</name>
<dbReference type="Proteomes" id="UP000663193">
    <property type="component" value="Chromosome 1"/>
</dbReference>
<proteinExistence type="predicted"/>
<sequence length="375" mass="40336">MSSSSAIAPDLGCNPRPRATCNRVRDCPVSTNALVAPSSTYRSVPVAAASSVPYQKITIPINNLTVGIEYVLTFYSATEILLSSGSNSCCNITAYMDNIAISRYCVGYYYTLAYIQNGPYAAATSKLIRSPAIIYRPTVPNPTLQFNVVCPVSDTSVTVGAPKLQDVALVPRCTCVEENLLQSLQTQPRNAAFNGNFADYDATQENPVLGWTSQESWRGQVLPVPYSGTSQAVDTSNKGAVVLFGPFASLYRTISGLTPFAPYNVSILSSSPGVKNDCNLTVKFDDKIILAMPFSVIALRAYTHNFTILYPKATAGVLWVGNICKNDFNATRRGNEYNAIRIDDVSFARIGCDDPAQSIASITSMTSVLTVPTGS</sequence>